<proteinExistence type="inferred from homology"/>
<dbReference type="Pfam" id="PF13561">
    <property type="entry name" value="adh_short_C2"/>
    <property type="match status" value="1"/>
</dbReference>
<dbReference type="PANTHER" id="PTHR43477">
    <property type="entry name" value="DIHYDROANTICAPSIN 7-DEHYDROGENASE"/>
    <property type="match status" value="1"/>
</dbReference>
<dbReference type="InterPro" id="IPR036291">
    <property type="entry name" value="NAD(P)-bd_dom_sf"/>
</dbReference>
<name>A0A1L4A057_9SPHN</name>
<dbReference type="PRINTS" id="PR00081">
    <property type="entry name" value="GDHRDH"/>
</dbReference>
<dbReference type="STRING" id="1921510.BSL82_17465"/>
<evidence type="ECO:0008006" key="5">
    <source>
        <dbReference type="Google" id="ProtNLM"/>
    </source>
</evidence>
<keyword evidence="4" id="KW-1185">Reference proteome</keyword>
<dbReference type="InterPro" id="IPR002347">
    <property type="entry name" value="SDR_fam"/>
</dbReference>
<sequence length="236" mass="24542">MTMTGKRVVIIGGASGIGFAVAELAHASGAEIVIGSSSAGNVKAATDRLSSATGHVVNLRDESSVSGFFEEVGSFDHLAITAGDWGVPMFASLRDLDLQSAHDIFTVRFWGALAAAKYAAAKISQSGSITLTGGMLTHRPMKGAPVATAMGGAVEYLTRGLAMDLAPVRVNAVSPGMILTEVVKQRPEEMLQAMVAHLPIPRCASPREAAMAYVYLMLNDYTTGQVLPVDGGGHIV</sequence>
<dbReference type="Gene3D" id="3.40.50.720">
    <property type="entry name" value="NAD(P)-binding Rossmann-like Domain"/>
    <property type="match status" value="1"/>
</dbReference>
<comment type="similarity">
    <text evidence="1">Belongs to the short-chain dehydrogenases/reductases (SDR) family.</text>
</comment>
<dbReference type="AlphaFoldDB" id="A0A1L4A057"/>
<keyword evidence="2" id="KW-0560">Oxidoreductase</keyword>
<dbReference type="KEGG" id="sphj:BSL82_17465"/>
<evidence type="ECO:0000313" key="4">
    <source>
        <dbReference type="Proteomes" id="UP000182063"/>
    </source>
</evidence>
<reference evidence="4" key="1">
    <citation type="submission" date="2016-11" db="EMBL/GenBank/DDBJ databases">
        <title>Complete Genome Sequence of alachlor-degrading Sphingomonas sp. strain JJ-A5.</title>
        <authorList>
            <person name="Lee H."/>
            <person name="Ka J.-O."/>
        </authorList>
    </citation>
    <scope>NUCLEOTIDE SEQUENCE [LARGE SCALE GENOMIC DNA]</scope>
    <source>
        <strain evidence="4">JJ-A5</strain>
    </source>
</reference>
<dbReference type="OrthoDB" id="9806974at2"/>
<evidence type="ECO:0000313" key="3">
    <source>
        <dbReference type="EMBL" id="API61252.1"/>
    </source>
</evidence>
<organism evidence="3 4">
    <name type="scientific">Tardibacter chloracetimidivorans</name>
    <dbReference type="NCBI Taxonomy" id="1921510"/>
    <lineage>
        <taxon>Bacteria</taxon>
        <taxon>Pseudomonadati</taxon>
        <taxon>Pseudomonadota</taxon>
        <taxon>Alphaproteobacteria</taxon>
        <taxon>Sphingomonadales</taxon>
        <taxon>Sphingomonadaceae</taxon>
        <taxon>Tardibacter</taxon>
    </lineage>
</organism>
<dbReference type="Proteomes" id="UP000182063">
    <property type="component" value="Chromosome"/>
</dbReference>
<dbReference type="SUPFAM" id="SSF51735">
    <property type="entry name" value="NAD(P)-binding Rossmann-fold domains"/>
    <property type="match status" value="1"/>
</dbReference>
<dbReference type="InterPro" id="IPR051122">
    <property type="entry name" value="SDR_DHRS6-like"/>
</dbReference>
<evidence type="ECO:0000256" key="1">
    <source>
        <dbReference type="ARBA" id="ARBA00006484"/>
    </source>
</evidence>
<protein>
    <recommendedName>
        <fullName evidence="5">Short-chain dehydrogenase</fullName>
    </recommendedName>
</protein>
<gene>
    <name evidence="3" type="ORF">BSL82_17465</name>
</gene>
<dbReference type="PANTHER" id="PTHR43477:SF1">
    <property type="entry name" value="DIHYDROANTICAPSIN 7-DEHYDROGENASE"/>
    <property type="match status" value="1"/>
</dbReference>
<dbReference type="GO" id="GO:0016491">
    <property type="term" value="F:oxidoreductase activity"/>
    <property type="evidence" value="ECO:0007669"/>
    <property type="project" value="UniProtKB-KW"/>
</dbReference>
<evidence type="ECO:0000256" key="2">
    <source>
        <dbReference type="ARBA" id="ARBA00023002"/>
    </source>
</evidence>
<accession>A0A1L4A057</accession>
<dbReference type="EMBL" id="CP018221">
    <property type="protein sequence ID" value="API61252.1"/>
    <property type="molecule type" value="Genomic_DNA"/>
</dbReference>